<organism evidence="9 10">
    <name type="scientific">Alkalitalea saponilacus</name>
    <dbReference type="NCBI Taxonomy" id="889453"/>
    <lineage>
        <taxon>Bacteria</taxon>
        <taxon>Pseudomonadati</taxon>
        <taxon>Bacteroidota</taxon>
        <taxon>Bacteroidia</taxon>
        <taxon>Marinilabiliales</taxon>
        <taxon>Marinilabiliaceae</taxon>
        <taxon>Alkalitalea</taxon>
    </lineage>
</organism>
<dbReference type="AlphaFoldDB" id="A0A1T5A355"/>
<feature type="transmembrane region" description="Helical" evidence="7">
    <location>
        <begin position="236"/>
        <end position="255"/>
    </location>
</feature>
<keyword evidence="3 7" id="KW-0812">Transmembrane</keyword>
<evidence type="ECO:0000256" key="6">
    <source>
        <dbReference type="ARBA" id="ARBA00023136"/>
    </source>
</evidence>
<feature type="transmembrane region" description="Helical" evidence="7">
    <location>
        <begin position="20"/>
        <end position="38"/>
    </location>
</feature>
<evidence type="ECO:0000313" key="9">
    <source>
        <dbReference type="EMBL" id="SKB29073.1"/>
    </source>
</evidence>
<keyword evidence="9" id="KW-0645">Protease</keyword>
<dbReference type="OrthoDB" id="9807874at2"/>
<evidence type="ECO:0000256" key="5">
    <source>
        <dbReference type="ARBA" id="ARBA00022989"/>
    </source>
</evidence>
<evidence type="ECO:0000256" key="1">
    <source>
        <dbReference type="ARBA" id="ARBA00004141"/>
    </source>
</evidence>
<comment type="subcellular location">
    <subcellularLocation>
        <location evidence="1">Membrane</location>
        <topology evidence="1">Multi-pass membrane protein</topology>
    </subcellularLocation>
</comment>
<dbReference type="STRING" id="889453.SAMN03080601_00040"/>
<evidence type="ECO:0000259" key="8">
    <source>
        <dbReference type="Pfam" id="PF01694"/>
    </source>
</evidence>
<comment type="similarity">
    <text evidence="2">Belongs to the peptidase S54 family.</text>
</comment>
<dbReference type="EMBL" id="FUYV01000001">
    <property type="protein sequence ID" value="SKB29073.1"/>
    <property type="molecule type" value="Genomic_DNA"/>
</dbReference>
<dbReference type="Proteomes" id="UP000191055">
    <property type="component" value="Unassembled WGS sequence"/>
</dbReference>
<keyword evidence="4" id="KW-0378">Hydrolase</keyword>
<dbReference type="KEGG" id="asx:CDL62_06985"/>
<dbReference type="GO" id="GO:0016020">
    <property type="term" value="C:membrane"/>
    <property type="evidence" value="ECO:0007669"/>
    <property type="project" value="UniProtKB-SubCell"/>
</dbReference>
<dbReference type="SUPFAM" id="SSF144091">
    <property type="entry name" value="Rhomboid-like"/>
    <property type="match status" value="1"/>
</dbReference>
<dbReference type="GO" id="GO:0006508">
    <property type="term" value="P:proteolysis"/>
    <property type="evidence" value="ECO:0007669"/>
    <property type="project" value="UniProtKB-KW"/>
</dbReference>
<sequence length="261" mass="29913">MNFGASPFGSLTPVVKNLLIINGIFFLASILLAQNFGIRLEKILGLHVPMADDFQPYQLVTYMFLHAYPQFYHIFFNMFALFMFGRMLEMVWGPKRFLIFYFVTGIGAALIHLTVQYIEIVPVLKEITNAMNNPTHENLSQFFVLQPNQEISREVAIESLMRFRTDFLNSHVTIGASGAVFGILLAFGMLFPDTRLMLLFPPIPIKAKYFVIFYGVLELFLGISRYTSVNMGHLNVAHFAHLGGMLWGFILIKYWQKKGIY</sequence>
<feature type="transmembrane region" description="Helical" evidence="7">
    <location>
        <begin position="167"/>
        <end position="187"/>
    </location>
</feature>
<evidence type="ECO:0000256" key="3">
    <source>
        <dbReference type="ARBA" id="ARBA00022692"/>
    </source>
</evidence>
<dbReference type="Gene3D" id="1.20.1540.10">
    <property type="entry name" value="Rhomboid-like"/>
    <property type="match status" value="1"/>
</dbReference>
<dbReference type="PANTHER" id="PTHR43731">
    <property type="entry name" value="RHOMBOID PROTEASE"/>
    <property type="match status" value="1"/>
</dbReference>
<name>A0A1T5A355_9BACT</name>
<keyword evidence="6 7" id="KW-0472">Membrane</keyword>
<dbReference type="InterPro" id="IPR022764">
    <property type="entry name" value="Peptidase_S54_rhomboid_dom"/>
</dbReference>
<dbReference type="GO" id="GO:0004252">
    <property type="term" value="F:serine-type endopeptidase activity"/>
    <property type="evidence" value="ECO:0007669"/>
    <property type="project" value="InterPro"/>
</dbReference>
<feature type="domain" description="Peptidase S54 rhomboid" evidence="8">
    <location>
        <begin position="55"/>
        <end position="115"/>
    </location>
</feature>
<keyword evidence="5 7" id="KW-1133">Transmembrane helix</keyword>
<gene>
    <name evidence="9" type="ORF">SAMN03080601_00040</name>
</gene>
<evidence type="ECO:0000256" key="4">
    <source>
        <dbReference type="ARBA" id="ARBA00022801"/>
    </source>
</evidence>
<feature type="transmembrane region" description="Helical" evidence="7">
    <location>
        <begin position="59"/>
        <end position="85"/>
    </location>
</feature>
<reference evidence="10" key="1">
    <citation type="submission" date="2017-02" db="EMBL/GenBank/DDBJ databases">
        <authorList>
            <person name="Varghese N."/>
            <person name="Submissions S."/>
        </authorList>
    </citation>
    <scope>NUCLEOTIDE SEQUENCE [LARGE SCALE GENOMIC DNA]</scope>
    <source>
        <strain evidence="10">DSM 24412</strain>
    </source>
</reference>
<evidence type="ECO:0000256" key="7">
    <source>
        <dbReference type="SAM" id="Phobius"/>
    </source>
</evidence>
<feature type="domain" description="Peptidase S54 rhomboid" evidence="8">
    <location>
        <begin position="163"/>
        <end position="252"/>
    </location>
</feature>
<feature type="transmembrane region" description="Helical" evidence="7">
    <location>
        <begin position="97"/>
        <end position="115"/>
    </location>
</feature>
<dbReference type="InterPro" id="IPR035952">
    <property type="entry name" value="Rhomboid-like_sf"/>
</dbReference>
<accession>A0A1T5A355</accession>
<dbReference type="RefSeq" id="WP_079555841.1">
    <property type="nucleotide sequence ID" value="NZ_CP021904.1"/>
</dbReference>
<proteinExistence type="inferred from homology"/>
<dbReference type="InterPro" id="IPR050925">
    <property type="entry name" value="Rhomboid_protease_S54"/>
</dbReference>
<dbReference type="Pfam" id="PF01694">
    <property type="entry name" value="Rhomboid"/>
    <property type="match status" value="2"/>
</dbReference>
<feature type="transmembrane region" description="Helical" evidence="7">
    <location>
        <begin position="207"/>
        <end position="224"/>
    </location>
</feature>
<evidence type="ECO:0000256" key="2">
    <source>
        <dbReference type="ARBA" id="ARBA00009045"/>
    </source>
</evidence>
<evidence type="ECO:0000313" key="10">
    <source>
        <dbReference type="Proteomes" id="UP000191055"/>
    </source>
</evidence>
<keyword evidence="10" id="KW-1185">Reference proteome</keyword>
<protein>
    <submittedName>
        <fullName evidence="9">Membrane associated serine protease, rhomboid family</fullName>
    </submittedName>
</protein>
<dbReference type="PANTHER" id="PTHR43731:SF14">
    <property type="entry name" value="PRESENILIN-ASSOCIATED RHOMBOID-LIKE PROTEIN, MITOCHONDRIAL"/>
    <property type="match status" value="1"/>
</dbReference>